<comment type="caution">
    <text evidence="1">The sequence shown here is derived from an EMBL/GenBank/DDBJ whole genome shotgun (WGS) entry which is preliminary data.</text>
</comment>
<name>A0ABP9V9N1_9DEIO</name>
<accession>A0ABP9V9N1</accession>
<reference evidence="1 2" key="1">
    <citation type="submission" date="2024-02" db="EMBL/GenBank/DDBJ databases">
        <title>Deinococcus xinjiangensis NBRC 107630.</title>
        <authorList>
            <person name="Ichikawa N."/>
            <person name="Katano-Makiyama Y."/>
            <person name="Hidaka K."/>
        </authorList>
    </citation>
    <scope>NUCLEOTIDE SEQUENCE [LARGE SCALE GENOMIC DNA]</scope>
    <source>
        <strain evidence="1 2">NBRC 107630</strain>
    </source>
</reference>
<sequence length="164" mass="18177">MSHSATPDQHGISAELLSGTWFVVRTTLPMWRSWHSPSISYTPLPDGQIVDTVRAERGSQTRLIIGLDTPLARAGAFQWRGVTPLTRWTPSRWEVAAYDAGGAWLVSLFGRTPFTPAGMDICTRTPYVLPDLEGQILSVLRGQPQTAKHLPQLFAPQQTPRASW</sequence>
<organism evidence="1 2">
    <name type="scientific">Deinococcus xinjiangensis</name>
    <dbReference type="NCBI Taxonomy" id="457454"/>
    <lineage>
        <taxon>Bacteria</taxon>
        <taxon>Thermotogati</taxon>
        <taxon>Deinococcota</taxon>
        <taxon>Deinococci</taxon>
        <taxon>Deinococcales</taxon>
        <taxon>Deinococcaceae</taxon>
        <taxon>Deinococcus</taxon>
    </lineage>
</organism>
<evidence type="ECO:0000313" key="2">
    <source>
        <dbReference type="Proteomes" id="UP001458946"/>
    </source>
</evidence>
<dbReference type="Proteomes" id="UP001458946">
    <property type="component" value="Unassembled WGS sequence"/>
</dbReference>
<evidence type="ECO:0008006" key="3">
    <source>
        <dbReference type="Google" id="ProtNLM"/>
    </source>
</evidence>
<dbReference type="RefSeq" id="WP_353541933.1">
    <property type="nucleotide sequence ID" value="NZ_BAABRN010000016.1"/>
</dbReference>
<keyword evidence="2" id="KW-1185">Reference proteome</keyword>
<proteinExistence type="predicted"/>
<evidence type="ECO:0000313" key="1">
    <source>
        <dbReference type="EMBL" id="GAA5501962.1"/>
    </source>
</evidence>
<gene>
    <name evidence="1" type="ORF">Dxin01_01701</name>
</gene>
<protein>
    <recommendedName>
        <fullName evidence="3">Apolipoprotein D and lipocalin family protein</fullName>
    </recommendedName>
</protein>
<dbReference type="EMBL" id="BAABRN010000016">
    <property type="protein sequence ID" value="GAA5501962.1"/>
    <property type="molecule type" value="Genomic_DNA"/>
</dbReference>